<dbReference type="PANTHER" id="PTHR43861:SF1">
    <property type="entry name" value="TRANS-ACONITATE 2-METHYLTRANSFERASE"/>
    <property type="match status" value="1"/>
</dbReference>
<organism evidence="4 5">
    <name type="scientific">Caldibacillus debilis</name>
    <dbReference type="NCBI Taxonomy" id="301148"/>
    <lineage>
        <taxon>Bacteria</taxon>
        <taxon>Bacillati</taxon>
        <taxon>Bacillota</taxon>
        <taxon>Bacilli</taxon>
        <taxon>Bacillales</taxon>
        <taxon>Bacillaceae</taxon>
        <taxon>Caldibacillus</taxon>
    </lineage>
</organism>
<dbReference type="Gene3D" id="2.20.25.110">
    <property type="entry name" value="S-adenosyl-L-methionine-dependent methyltransferases"/>
    <property type="match status" value="1"/>
</dbReference>
<dbReference type="GO" id="GO:0032259">
    <property type="term" value="P:methylation"/>
    <property type="evidence" value="ECO:0007669"/>
    <property type="project" value="UniProtKB-KW"/>
</dbReference>
<evidence type="ECO:0000313" key="5">
    <source>
        <dbReference type="Proteomes" id="UP000075683"/>
    </source>
</evidence>
<protein>
    <recommendedName>
        <fullName evidence="3">Methyltransferase domain-containing protein</fullName>
    </recommendedName>
</protein>
<sequence>MIYRHFAQVYDLVMDEAPYGDWIDFFLRKQKKYCPHGKKVLDLACGTGTVTMMLHERGFEVAGADLSEEMLAVAAEKSLEKGYRIPFFAQDMTAMEDIGRFDIVVIFCDSLNYLREKGDVAKAFANVRRLLNDGGLFLFDVHSLYKVNRWYPGKTFAYNGEEVSYIWNCFQGVEENSVEHELTFFVRDGEGELYRRFDEIHLQRTFPPSEYGRMLEEAGFVVLDMEGDFGGEVKEESERIFFTAKREG</sequence>
<dbReference type="SUPFAM" id="SSF53335">
    <property type="entry name" value="S-adenosyl-L-methionine-dependent methyltransferases"/>
    <property type="match status" value="1"/>
</dbReference>
<comment type="caution">
    <text evidence="4">The sequence shown here is derived from an EMBL/GenBank/DDBJ whole genome shotgun (WGS) entry which is preliminary data.</text>
</comment>
<reference evidence="4 5" key="1">
    <citation type="submission" date="2016-01" db="EMBL/GenBank/DDBJ databases">
        <title>Draft Genome Sequences of Seven Thermophilic Sporeformers Isolated from Foods.</title>
        <authorList>
            <person name="Berendsen E.M."/>
            <person name="Wells-Bennik M.H."/>
            <person name="Krawcyk A.O."/>
            <person name="De Jong A."/>
            <person name="Holsappel S."/>
            <person name="Eijlander R.T."/>
            <person name="Kuipers O.P."/>
        </authorList>
    </citation>
    <scope>NUCLEOTIDE SEQUENCE [LARGE SCALE GENOMIC DNA]</scope>
    <source>
        <strain evidence="4 5">B4135</strain>
    </source>
</reference>
<dbReference type="Gene3D" id="3.40.50.150">
    <property type="entry name" value="Vaccinia Virus protein VP39"/>
    <property type="match status" value="1"/>
</dbReference>
<evidence type="ECO:0000313" key="4">
    <source>
        <dbReference type="EMBL" id="KYD11136.1"/>
    </source>
</evidence>
<proteinExistence type="predicted"/>
<dbReference type="CDD" id="cd02440">
    <property type="entry name" value="AdoMet_MTases"/>
    <property type="match status" value="1"/>
</dbReference>
<dbReference type="STRING" id="301148.B4135_3251"/>
<keyword evidence="1" id="KW-0489">Methyltransferase</keyword>
<dbReference type="InterPro" id="IPR041698">
    <property type="entry name" value="Methyltransf_25"/>
</dbReference>
<evidence type="ECO:0000256" key="2">
    <source>
        <dbReference type="ARBA" id="ARBA00022679"/>
    </source>
</evidence>
<dbReference type="RefSeq" id="WP_061569656.1">
    <property type="nucleotide sequence ID" value="NZ_LQYT01000113.1"/>
</dbReference>
<feature type="domain" description="Methyltransferase" evidence="3">
    <location>
        <begin position="40"/>
        <end position="135"/>
    </location>
</feature>
<evidence type="ECO:0000256" key="1">
    <source>
        <dbReference type="ARBA" id="ARBA00022603"/>
    </source>
</evidence>
<dbReference type="PATRIC" id="fig|301148.3.peg.1218"/>
<keyword evidence="2" id="KW-0808">Transferase</keyword>
<evidence type="ECO:0000259" key="3">
    <source>
        <dbReference type="Pfam" id="PF13649"/>
    </source>
</evidence>
<dbReference type="AlphaFoldDB" id="A0A150LGQ8"/>
<dbReference type="Proteomes" id="UP000075683">
    <property type="component" value="Unassembled WGS sequence"/>
</dbReference>
<dbReference type="OrthoDB" id="9811589at2"/>
<dbReference type="GO" id="GO:0008168">
    <property type="term" value="F:methyltransferase activity"/>
    <property type="evidence" value="ECO:0007669"/>
    <property type="project" value="UniProtKB-KW"/>
</dbReference>
<dbReference type="EMBL" id="LQYT01000113">
    <property type="protein sequence ID" value="KYD11136.1"/>
    <property type="molecule type" value="Genomic_DNA"/>
</dbReference>
<dbReference type="InterPro" id="IPR029063">
    <property type="entry name" value="SAM-dependent_MTases_sf"/>
</dbReference>
<dbReference type="PANTHER" id="PTHR43861">
    <property type="entry name" value="TRANS-ACONITATE 2-METHYLTRANSFERASE-RELATED"/>
    <property type="match status" value="1"/>
</dbReference>
<name>A0A150LGQ8_9BACI</name>
<accession>A0A150LGQ8</accession>
<gene>
    <name evidence="4" type="ORF">B4135_3251</name>
</gene>
<dbReference type="Pfam" id="PF13649">
    <property type="entry name" value="Methyltransf_25"/>
    <property type="match status" value="1"/>
</dbReference>